<sequence>MYFIQQMSPISVSGENESMLGEVQTPADNVKIWAQIRQDAFDIGVVRETLN</sequence>
<organism evidence="1 2">
    <name type="scientific">Bacillus norwichensis</name>
    <dbReference type="NCBI Taxonomy" id="2762217"/>
    <lineage>
        <taxon>Bacteria</taxon>
        <taxon>Bacillati</taxon>
        <taxon>Bacillota</taxon>
        <taxon>Bacilli</taxon>
        <taxon>Bacillales</taxon>
        <taxon>Bacillaceae</taxon>
        <taxon>Bacillus</taxon>
    </lineage>
</organism>
<evidence type="ECO:0000313" key="2">
    <source>
        <dbReference type="Proteomes" id="UP000648182"/>
    </source>
</evidence>
<dbReference type="EMBL" id="JACSPV010000018">
    <property type="protein sequence ID" value="MBD8005735.1"/>
    <property type="molecule type" value="Genomic_DNA"/>
</dbReference>
<proteinExistence type="predicted"/>
<accession>A0ABR8VLW8</accession>
<protein>
    <submittedName>
        <fullName evidence="1">Uncharacterized protein</fullName>
    </submittedName>
</protein>
<reference evidence="1 2" key="1">
    <citation type="submission" date="2020-08" db="EMBL/GenBank/DDBJ databases">
        <title>A Genomic Blueprint of the Chicken Gut Microbiome.</title>
        <authorList>
            <person name="Gilroy R."/>
            <person name="Ravi A."/>
            <person name="Getino M."/>
            <person name="Pursley I."/>
            <person name="Horton D.L."/>
            <person name="Alikhan N.-F."/>
            <person name="Baker D."/>
            <person name="Gharbi K."/>
            <person name="Hall N."/>
            <person name="Watson M."/>
            <person name="Adriaenssens E.M."/>
            <person name="Foster-Nyarko E."/>
            <person name="Jarju S."/>
            <person name="Secka A."/>
            <person name="Antonio M."/>
            <person name="Oren A."/>
            <person name="Chaudhuri R."/>
            <person name="La Ragione R.M."/>
            <person name="Hildebrand F."/>
            <person name="Pallen M.J."/>
        </authorList>
    </citation>
    <scope>NUCLEOTIDE SEQUENCE [LARGE SCALE GENOMIC DNA]</scope>
    <source>
        <strain evidence="1 2">Sa1BUA2</strain>
    </source>
</reference>
<keyword evidence="2" id="KW-1185">Reference proteome</keyword>
<gene>
    <name evidence="1" type="ORF">H9631_11625</name>
</gene>
<dbReference type="RefSeq" id="WP_191812963.1">
    <property type="nucleotide sequence ID" value="NZ_JACSPV010000018.1"/>
</dbReference>
<evidence type="ECO:0000313" key="1">
    <source>
        <dbReference type="EMBL" id="MBD8005735.1"/>
    </source>
</evidence>
<name>A0ABR8VLW8_9BACI</name>
<comment type="caution">
    <text evidence="1">The sequence shown here is derived from an EMBL/GenBank/DDBJ whole genome shotgun (WGS) entry which is preliminary data.</text>
</comment>
<dbReference type="Proteomes" id="UP000648182">
    <property type="component" value="Unassembled WGS sequence"/>
</dbReference>